<feature type="transmembrane region" description="Helical" evidence="1">
    <location>
        <begin position="243"/>
        <end position="265"/>
    </location>
</feature>
<keyword evidence="1" id="KW-0812">Transmembrane</keyword>
<gene>
    <name evidence="2" type="ORF">ENSA5_60890</name>
</gene>
<dbReference type="SUPFAM" id="SSF48452">
    <property type="entry name" value="TPR-like"/>
    <property type="match status" value="1"/>
</dbReference>
<proteinExistence type="predicted"/>
<feature type="transmembrane region" description="Helical" evidence="1">
    <location>
        <begin position="119"/>
        <end position="142"/>
    </location>
</feature>
<keyword evidence="1" id="KW-0472">Membrane</keyword>
<feature type="transmembrane region" description="Helical" evidence="1">
    <location>
        <begin position="21"/>
        <end position="39"/>
    </location>
</feature>
<feature type="transmembrane region" description="Helical" evidence="1">
    <location>
        <begin position="45"/>
        <end position="65"/>
    </location>
</feature>
<feature type="transmembrane region" description="Helical" evidence="1">
    <location>
        <begin position="149"/>
        <end position="170"/>
    </location>
</feature>
<sequence length="789" mass="85624">MSKLLSWLRGIPSDPRLRRRAFVFVSVLALSFVPMAGTLGYFSSLLLAPMLSLLAAAAGVDAVRARAAADQPAPDSAPLWPLARDGAVELAWLLGLTLAVLLTGMLWTTNCDPLGGAAYFAIGPLCSAILGWLAGVGAALLVGPRKRWVALLAAWLPFAVCVVIGLRRLYVEPVVFAYDPFFGWFSGPIYDEGIEISSRYLLYRAYNFTAAAALWLGLRASVDGRLRPSWRRMIDGGQNRARTVAASALAVLALGVGLSAPRLGFTATTASIAKVLGATKETEHFVIRYGPGSLTAREIEMVAAEHEFAWDQLERRLGRTPARKVESFIFANGKQRGALIGANRVEVSPPWRQQMYLSHRPWPHDVLHHELAHAFLGDFGDPLLGLPIAGLRFSGALIEGVPTALAPRTHDNLGLHEQAAVLDRLDKRPPLTTIMGAGFWGAAASRAYTAAGSFVLWLAQTRGWDKVAALYGNAGDFEQTYATSLDALELEWLDFLRALPLRERDIEAQAQRYERSSVFRRPCAHRAADLRQAAARAQLLGQRDEALETQQTLCRIEPEEPGHFLRLADMLAGWEQFEDAAAILDELATRDALTTTIQAVIAEQRGDTALVAGRLDQAATHYRAAMSLGLTEARTRQLQIKLIATTDAELAAQVVEYFGPFRVGGESRAVSMLRLWSAAKIAALPGHAALGNYLLGRQFLIIAAPEQAAEVLALALAPGSGEPPLPGPELQRAALMSQLSALTQIHDWDGARALLEPLDALAEGEGHRAVVQEWRERIAFFAGYFDGPG</sequence>
<keyword evidence="1" id="KW-1133">Transmembrane helix</keyword>
<accession>A0A2S9XD98</accession>
<organism evidence="2 3">
    <name type="scientific">Enhygromyxa salina</name>
    <dbReference type="NCBI Taxonomy" id="215803"/>
    <lineage>
        <taxon>Bacteria</taxon>
        <taxon>Pseudomonadati</taxon>
        <taxon>Myxococcota</taxon>
        <taxon>Polyangia</taxon>
        <taxon>Nannocystales</taxon>
        <taxon>Nannocystaceae</taxon>
        <taxon>Enhygromyxa</taxon>
    </lineage>
</organism>
<dbReference type="EMBL" id="PVNK01000267">
    <property type="protein sequence ID" value="PRP90839.1"/>
    <property type="molecule type" value="Genomic_DNA"/>
</dbReference>
<keyword evidence="3" id="KW-1185">Reference proteome</keyword>
<protein>
    <recommendedName>
        <fullName evidence="4">Tetratricopeptide repeat protein</fullName>
    </recommendedName>
</protein>
<dbReference type="InterPro" id="IPR011990">
    <property type="entry name" value="TPR-like_helical_dom_sf"/>
</dbReference>
<dbReference type="AlphaFoldDB" id="A0A2S9XD98"/>
<name>A0A2S9XD98_9BACT</name>
<dbReference type="Gene3D" id="1.25.40.10">
    <property type="entry name" value="Tetratricopeptide repeat domain"/>
    <property type="match status" value="1"/>
</dbReference>
<feature type="transmembrane region" description="Helical" evidence="1">
    <location>
        <begin position="205"/>
        <end position="222"/>
    </location>
</feature>
<dbReference type="RefSeq" id="WP_106395276.1">
    <property type="nucleotide sequence ID" value="NZ_PVNK01000267.1"/>
</dbReference>
<feature type="transmembrane region" description="Helical" evidence="1">
    <location>
        <begin position="86"/>
        <end position="107"/>
    </location>
</feature>
<comment type="caution">
    <text evidence="2">The sequence shown here is derived from an EMBL/GenBank/DDBJ whole genome shotgun (WGS) entry which is preliminary data.</text>
</comment>
<evidence type="ECO:0008006" key="4">
    <source>
        <dbReference type="Google" id="ProtNLM"/>
    </source>
</evidence>
<evidence type="ECO:0000313" key="2">
    <source>
        <dbReference type="EMBL" id="PRP90839.1"/>
    </source>
</evidence>
<reference evidence="2 3" key="1">
    <citation type="submission" date="2018-03" db="EMBL/GenBank/DDBJ databases">
        <title>Draft Genome Sequences of the Obligatory Marine Myxobacteria Enhygromyxa salina SWB005.</title>
        <authorList>
            <person name="Poehlein A."/>
            <person name="Moghaddam J.A."/>
            <person name="Harms H."/>
            <person name="Alanjari M."/>
            <person name="Koenig G.M."/>
            <person name="Daniel R."/>
            <person name="Schaeberle T.F."/>
        </authorList>
    </citation>
    <scope>NUCLEOTIDE SEQUENCE [LARGE SCALE GENOMIC DNA]</scope>
    <source>
        <strain evidence="2 3">SWB005</strain>
    </source>
</reference>
<dbReference type="Proteomes" id="UP000237968">
    <property type="component" value="Unassembled WGS sequence"/>
</dbReference>
<dbReference type="OrthoDB" id="1522169at2"/>
<evidence type="ECO:0000313" key="3">
    <source>
        <dbReference type="Proteomes" id="UP000237968"/>
    </source>
</evidence>
<evidence type="ECO:0000256" key="1">
    <source>
        <dbReference type="SAM" id="Phobius"/>
    </source>
</evidence>